<dbReference type="RefSeq" id="WP_377199738.1">
    <property type="nucleotide sequence ID" value="NZ_JBHUHF010000001.1"/>
</dbReference>
<evidence type="ECO:0000313" key="3">
    <source>
        <dbReference type="Proteomes" id="UP001597338"/>
    </source>
</evidence>
<accession>A0ABW4VBK1</accession>
<proteinExistence type="predicted"/>
<name>A0ABW4VBK1_9MICO</name>
<organism evidence="2 3">
    <name type="scientific">Promicromonospora aerolata</name>
    <dbReference type="NCBI Taxonomy" id="195749"/>
    <lineage>
        <taxon>Bacteria</taxon>
        <taxon>Bacillati</taxon>
        <taxon>Actinomycetota</taxon>
        <taxon>Actinomycetes</taxon>
        <taxon>Micrococcales</taxon>
        <taxon>Promicromonosporaceae</taxon>
        <taxon>Promicromonospora</taxon>
    </lineage>
</organism>
<feature type="domain" description="AbiEi antitoxin N-terminal" evidence="1">
    <location>
        <begin position="15"/>
        <end position="54"/>
    </location>
</feature>
<gene>
    <name evidence="2" type="ORF">ACFSL2_21200</name>
</gene>
<sequence>MRHPETIHAQFWTLAACQEGLVSIAQCAAAGISKHAVLRLVRSGAWARITRGVYDTNPVSVRDRACDDYHGHVRRRAAWIGLLAYPDGAATGGCALALLGVGGLPSELAPEVSRPARMDAGLRPGTVLRRYGTFPVVQCHGRDVATLVHALAQGLLTLPRDHAVAAICDALRQDRICAADLGRIRGLIRGRRGVVAVRPWLELVPGRDAPPAETFTRLSLIDHGVPPDGQQIVFRSGDKFLGRVDFAWMLADGRYVVVEIDGREFHSGDEMLADDAKRQNGLVATDRVIVLRFPAPRDSSDGDIGSQVADRLHHLGWVPGAHIGPAVHLDG</sequence>
<evidence type="ECO:0000313" key="2">
    <source>
        <dbReference type="EMBL" id="MFD2028026.1"/>
    </source>
</evidence>
<dbReference type="EMBL" id="JBHUHF010000001">
    <property type="protein sequence ID" value="MFD2028026.1"/>
    <property type="molecule type" value="Genomic_DNA"/>
</dbReference>
<dbReference type="Pfam" id="PF13338">
    <property type="entry name" value="AbiEi_4"/>
    <property type="match status" value="1"/>
</dbReference>
<evidence type="ECO:0000259" key="1">
    <source>
        <dbReference type="Pfam" id="PF13338"/>
    </source>
</evidence>
<dbReference type="InterPro" id="IPR025159">
    <property type="entry name" value="AbiEi_N"/>
</dbReference>
<comment type="caution">
    <text evidence="2">The sequence shown here is derived from an EMBL/GenBank/DDBJ whole genome shotgun (WGS) entry which is preliminary data.</text>
</comment>
<protein>
    <submittedName>
        <fullName evidence="2">Type IV toxin-antitoxin system AbiEi family antitoxin domain-containing protein</fullName>
    </submittedName>
</protein>
<reference evidence="3" key="1">
    <citation type="journal article" date="2019" name="Int. J. Syst. Evol. Microbiol.">
        <title>The Global Catalogue of Microorganisms (GCM) 10K type strain sequencing project: providing services to taxonomists for standard genome sequencing and annotation.</title>
        <authorList>
            <consortium name="The Broad Institute Genomics Platform"/>
            <consortium name="The Broad Institute Genome Sequencing Center for Infectious Disease"/>
            <person name="Wu L."/>
            <person name="Ma J."/>
        </authorList>
    </citation>
    <scope>NUCLEOTIDE SEQUENCE [LARGE SCALE GENOMIC DNA]</scope>
    <source>
        <strain evidence="3">CCM 7043</strain>
    </source>
</reference>
<dbReference type="Proteomes" id="UP001597338">
    <property type="component" value="Unassembled WGS sequence"/>
</dbReference>
<keyword evidence="3" id="KW-1185">Reference proteome</keyword>
<dbReference type="PROSITE" id="PS51257">
    <property type="entry name" value="PROKAR_LIPOPROTEIN"/>
    <property type="match status" value="1"/>
</dbReference>